<evidence type="ECO:0000313" key="8">
    <source>
        <dbReference type="Proteomes" id="UP000764045"/>
    </source>
</evidence>
<evidence type="ECO:0000313" key="7">
    <source>
        <dbReference type="EMBL" id="MBM6661690.1"/>
    </source>
</evidence>
<keyword evidence="2" id="KW-1003">Cell membrane</keyword>
<feature type="transmembrane region" description="Helical" evidence="6">
    <location>
        <begin position="441"/>
        <end position="462"/>
    </location>
</feature>
<dbReference type="InterPro" id="IPR050833">
    <property type="entry name" value="Poly_Biosynth_Transport"/>
</dbReference>
<evidence type="ECO:0000256" key="1">
    <source>
        <dbReference type="ARBA" id="ARBA00004651"/>
    </source>
</evidence>
<feature type="transmembrane region" description="Helical" evidence="6">
    <location>
        <begin position="314"/>
        <end position="338"/>
    </location>
</feature>
<keyword evidence="4 6" id="KW-1133">Transmembrane helix</keyword>
<feature type="transmembrane region" description="Helical" evidence="6">
    <location>
        <begin position="468"/>
        <end position="487"/>
    </location>
</feature>
<dbReference type="AlphaFoldDB" id="A0A939B4L4"/>
<dbReference type="Proteomes" id="UP000764045">
    <property type="component" value="Unassembled WGS sequence"/>
</dbReference>
<name>A0A939B4L4_9BACT</name>
<feature type="transmembrane region" description="Helical" evidence="6">
    <location>
        <begin position="265"/>
        <end position="285"/>
    </location>
</feature>
<feature type="transmembrane region" description="Helical" evidence="6">
    <location>
        <begin position="377"/>
        <end position="397"/>
    </location>
</feature>
<evidence type="ECO:0000256" key="6">
    <source>
        <dbReference type="SAM" id="Phobius"/>
    </source>
</evidence>
<reference evidence="7 8" key="1">
    <citation type="journal article" date="2021" name="Sci. Rep.">
        <title>The distribution of antibiotic resistance genes in chicken gut microbiota commensals.</title>
        <authorList>
            <person name="Juricova H."/>
            <person name="Matiasovicova J."/>
            <person name="Kubasova T."/>
            <person name="Cejkova D."/>
            <person name="Rychlik I."/>
        </authorList>
    </citation>
    <scope>NUCLEOTIDE SEQUENCE [LARGE SCALE GENOMIC DNA]</scope>
    <source>
        <strain evidence="7 8">An819</strain>
    </source>
</reference>
<feature type="transmembrane region" description="Helical" evidence="6">
    <location>
        <begin position="155"/>
        <end position="181"/>
    </location>
</feature>
<evidence type="ECO:0000256" key="3">
    <source>
        <dbReference type="ARBA" id="ARBA00022692"/>
    </source>
</evidence>
<keyword evidence="5 6" id="KW-0472">Membrane</keyword>
<feature type="transmembrane region" description="Helical" evidence="6">
    <location>
        <begin position="41"/>
        <end position="63"/>
    </location>
</feature>
<evidence type="ECO:0000256" key="4">
    <source>
        <dbReference type="ARBA" id="ARBA00022989"/>
    </source>
</evidence>
<dbReference type="RefSeq" id="WP_205109381.1">
    <property type="nucleotide sequence ID" value="NZ_JACJJL010000011.1"/>
</dbReference>
<feature type="transmembrane region" description="Helical" evidence="6">
    <location>
        <begin position="122"/>
        <end position="143"/>
    </location>
</feature>
<proteinExistence type="predicted"/>
<evidence type="ECO:0000256" key="2">
    <source>
        <dbReference type="ARBA" id="ARBA00022475"/>
    </source>
</evidence>
<comment type="caution">
    <text evidence="7">The sequence shown here is derived from an EMBL/GenBank/DDBJ whole genome shotgun (WGS) entry which is preliminary data.</text>
</comment>
<dbReference type="GO" id="GO:0005886">
    <property type="term" value="C:plasma membrane"/>
    <property type="evidence" value="ECO:0007669"/>
    <property type="project" value="UniProtKB-SubCell"/>
</dbReference>
<comment type="subcellular location">
    <subcellularLocation>
        <location evidence="1">Cell membrane</location>
        <topology evidence="1">Multi-pass membrane protein</topology>
    </subcellularLocation>
</comment>
<evidence type="ECO:0000256" key="5">
    <source>
        <dbReference type="ARBA" id="ARBA00023136"/>
    </source>
</evidence>
<dbReference type="PANTHER" id="PTHR30250:SF26">
    <property type="entry name" value="PSMA PROTEIN"/>
    <property type="match status" value="1"/>
</dbReference>
<dbReference type="EMBL" id="JACJJL010000011">
    <property type="protein sequence ID" value="MBM6661690.1"/>
    <property type="molecule type" value="Genomic_DNA"/>
</dbReference>
<sequence length="510" mass="56501">MEPAKRIIINTIAQYTKAIINICLSLYSTRLILHALNVSDYGIYSVVGGVVAMLGFLTNALVITTQRYISYYHGAGKTDYISKIFANSLFLHITIGVVIGSALLVCRQWIVFDVLNIETARLQAADTVYIITVAMLFITIITAPYKALFIARENIVYISVVEIFDGVLKLVIAICISYITIDRLITYAWAMAGVLSLNLIAYVAYAKLHFQESCIIIKPKQIDRQCIKQLVGFIGWTSYGMGAIACRNQGTGIILNHFFGTVINAAYGISFQVYGAISFIATSILNAMNPQILKAEGGNHRDDMLRLAGLESKYSTAFMAMISIPIMIEMPAILSFWLKDVPDHTATFCRFIILAFLFDQITIGLNVANQALGKIKTYTIITFTPKLTLLPFFYLILANGGTIAAIMWTYTIVELIVALIRIPYLAKTAGLSPASFIKETIVPLIPLCITLTITGELCANVIDMPYRFVVTIALCVISGAVSGWYFSTSDKEKEFIKNLLNQRLTTRAKY</sequence>
<feature type="transmembrane region" description="Helical" evidence="6">
    <location>
        <begin position="7"/>
        <end position="29"/>
    </location>
</feature>
<dbReference type="PANTHER" id="PTHR30250">
    <property type="entry name" value="PST FAMILY PREDICTED COLANIC ACID TRANSPORTER"/>
    <property type="match status" value="1"/>
</dbReference>
<dbReference type="CDD" id="cd12082">
    <property type="entry name" value="MATE_like"/>
    <property type="match status" value="1"/>
</dbReference>
<feature type="transmembrane region" description="Helical" evidence="6">
    <location>
        <begin position="403"/>
        <end position="420"/>
    </location>
</feature>
<feature type="transmembrane region" description="Helical" evidence="6">
    <location>
        <begin position="187"/>
        <end position="205"/>
    </location>
</feature>
<feature type="transmembrane region" description="Helical" evidence="6">
    <location>
        <begin position="84"/>
        <end position="110"/>
    </location>
</feature>
<keyword evidence="3 6" id="KW-0812">Transmembrane</keyword>
<accession>A0A939B4L4</accession>
<keyword evidence="8" id="KW-1185">Reference proteome</keyword>
<protein>
    <submittedName>
        <fullName evidence="7">MATE family efflux transporter</fullName>
    </submittedName>
</protein>
<organism evidence="7 8">
    <name type="scientific">Marseilla massiliensis</name>
    <dbReference type="NCBI Taxonomy" id="1841864"/>
    <lineage>
        <taxon>Bacteria</taxon>
        <taxon>Pseudomonadati</taxon>
        <taxon>Bacteroidota</taxon>
        <taxon>Bacteroidia</taxon>
        <taxon>Bacteroidales</taxon>
        <taxon>Prevotellaceae</taxon>
        <taxon>Marseilla</taxon>
    </lineage>
</organism>
<feature type="transmembrane region" description="Helical" evidence="6">
    <location>
        <begin position="344"/>
        <end position="365"/>
    </location>
</feature>
<gene>
    <name evidence="7" type="ORF">H6B30_07995</name>
</gene>